<feature type="compositionally biased region" description="Pro residues" evidence="4">
    <location>
        <begin position="940"/>
        <end position="956"/>
    </location>
</feature>
<feature type="compositionally biased region" description="Pro residues" evidence="4">
    <location>
        <begin position="847"/>
        <end position="877"/>
    </location>
</feature>
<comment type="caution">
    <text evidence="6">The sequence shown here is derived from an EMBL/GenBank/DDBJ whole genome shotgun (WGS) entry which is preliminary data.</text>
</comment>
<evidence type="ECO:0000256" key="3">
    <source>
        <dbReference type="RuleBase" id="RU369035"/>
    </source>
</evidence>
<keyword evidence="7" id="KW-1185">Reference proteome</keyword>
<keyword evidence="2 3" id="KW-0539">Nucleus</keyword>
<dbReference type="InterPro" id="IPR011990">
    <property type="entry name" value="TPR-like_helical_dom_sf"/>
</dbReference>
<keyword evidence="3" id="KW-0963">Cytoplasm</keyword>
<dbReference type="Gene3D" id="1.25.40.1040">
    <property type="match status" value="1"/>
</dbReference>
<name>A0A1Y2BI79_9TREE</name>
<feature type="region of interest" description="Disordered" evidence="4">
    <location>
        <begin position="1037"/>
        <end position="1060"/>
    </location>
</feature>
<feature type="compositionally biased region" description="Pro residues" evidence="4">
    <location>
        <begin position="912"/>
        <end position="922"/>
    </location>
</feature>
<dbReference type="STRING" id="71784.A0A1Y2BI79"/>
<accession>A0A1Y2BI79</accession>
<dbReference type="GO" id="GO:0180010">
    <property type="term" value="P:co-transcriptional mRNA 3'-end processing, cleavage and polyadenylation pathway"/>
    <property type="evidence" value="ECO:0007669"/>
    <property type="project" value="UniProtKB-UniRule"/>
</dbReference>
<gene>
    <name evidence="6" type="ORF">BCR39DRAFT_519303</name>
</gene>
<feature type="compositionally biased region" description="Basic and acidic residues" evidence="4">
    <location>
        <begin position="923"/>
        <end position="932"/>
    </location>
</feature>
<dbReference type="Pfam" id="PF05843">
    <property type="entry name" value="Suf"/>
    <property type="match status" value="1"/>
</dbReference>
<dbReference type="GO" id="GO:0005737">
    <property type="term" value="C:cytoplasm"/>
    <property type="evidence" value="ECO:0007669"/>
    <property type="project" value="UniProtKB-SubCell"/>
</dbReference>
<dbReference type="SMART" id="SM00386">
    <property type="entry name" value="HAT"/>
    <property type="match status" value="5"/>
</dbReference>
<comment type="function">
    <text evidence="3">Component of the cleavage factor IA (CFIA) complex, which is involved in the endonucleolytic cleavage during polyadenylation-dependent pre-mRNA 3'-end formation.</text>
</comment>
<evidence type="ECO:0000256" key="4">
    <source>
        <dbReference type="SAM" id="MobiDB-lite"/>
    </source>
</evidence>
<dbReference type="Proteomes" id="UP000193986">
    <property type="component" value="Unassembled WGS sequence"/>
</dbReference>
<reference evidence="6 7" key="1">
    <citation type="submission" date="2016-07" db="EMBL/GenBank/DDBJ databases">
        <title>Pervasive Adenine N6-methylation of Active Genes in Fungi.</title>
        <authorList>
            <consortium name="DOE Joint Genome Institute"/>
            <person name="Mondo S.J."/>
            <person name="Dannebaum R.O."/>
            <person name="Kuo R.C."/>
            <person name="Labutti K."/>
            <person name="Haridas S."/>
            <person name="Kuo A."/>
            <person name="Salamov A."/>
            <person name="Ahrendt S.R."/>
            <person name="Lipzen A."/>
            <person name="Sullivan W."/>
            <person name="Andreopoulos W.B."/>
            <person name="Clum A."/>
            <person name="Lindquist E."/>
            <person name="Daum C."/>
            <person name="Ramamoorthy G.K."/>
            <person name="Gryganskyi A."/>
            <person name="Culley D."/>
            <person name="Magnuson J.K."/>
            <person name="James T.Y."/>
            <person name="O'Malley M.A."/>
            <person name="Stajich J.E."/>
            <person name="Spatafora J.W."/>
            <person name="Visel A."/>
            <person name="Grigoriev I.V."/>
        </authorList>
    </citation>
    <scope>NUCLEOTIDE SEQUENCE [LARGE SCALE GENOMIC DNA]</scope>
    <source>
        <strain evidence="6 7">68-887.2</strain>
    </source>
</reference>
<dbReference type="OrthoDB" id="26282at2759"/>
<dbReference type="PANTHER" id="PTHR19980:SF0">
    <property type="entry name" value="CLEAVAGE STIMULATION FACTOR SUBUNIT 3"/>
    <property type="match status" value="1"/>
</dbReference>
<evidence type="ECO:0000256" key="1">
    <source>
        <dbReference type="ARBA" id="ARBA00022737"/>
    </source>
</evidence>
<evidence type="ECO:0000259" key="5">
    <source>
        <dbReference type="Pfam" id="PF05843"/>
    </source>
</evidence>
<dbReference type="InParanoid" id="A0A1Y2BI79"/>
<evidence type="ECO:0000313" key="7">
    <source>
        <dbReference type="Proteomes" id="UP000193986"/>
    </source>
</evidence>
<evidence type="ECO:0000256" key="2">
    <source>
        <dbReference type="ARBA" id="ARBA00023242"/>
    </source>
</evidence>
<dbReference type="AlphaFoldDB" id="A0A1Y2BI79"/>
<dbReference type="GO" id="GO:0003729">
    <property type="term" value="F:mRNA binding"/>
    <property type="evidence" value="ECO:0007669"/>
    <property type="project" value="TreeGrafter"/>
</dbReference>
<evidence type="ECO:0000313" key="6">
    <source>
        <dbReference type="EMBL" id="ORY33805.1"/>
    </source>
</evidence>
<sequence length="1060" mass="116609">MSEQPSTDPIEAMQQLTNIEADLAEVATAVAAAPIQDATTSMQVEEGADDALMQNAEQVESVLEQSIPPAPETKEVQMQDVPSDEVQVAVTATQTETETPSSVEINTSPLIVEPSSTAAVEAANAISAINADIANPVLPESVVSPAHDITMETQAEEASSSIIVETIDVVQPEQTEHSELNGQLAASSEISLTVPAAAATNGDLGGFDMANPSGIDFVSHAEAPKLPAQTPFASLQALKPEIALPEGLTGSSPSVTGNPELFSQWQADQHNPTVLLSLFNWAVQKTEIADARAWYAALAIEEPTAITPLLLIINLELSLSNFPQVEALFAKALNGPSGGITAAADVSIWKAYLHYIRRQNLVTDGASNADQVRNTVSQAYEYALKECGNDRESGEIWQEYISFLAEPSPKNTWDIQQQQDNLRKVYQRAVCIPLNNIEALWKAYDAFESNTNKLTAKKFLAEKSPAYMTARTALRELRNLTDALPHPILPQRRTFTEQDRQIVALWRAWLKWEESNPLVIEDQTVLAGRIAYALKKCLGEMRHFPEMWHYAAHWYAKNSKADEAAAVLRAGVEACSKSFLLNFALADAEEEHKNFATCHEIYDTLISHLQPEIDELKITVAAEVDAARGPEIPAPLDGTIDDEVASETARLIEEREARGRLVEERRGQDVDALATAASVVWIMYMRFARRAEGIKAARGIFGKARKSAHVTWHVFEASAMMEYHSNKDASVAIRIFELGWKLFAEEVEYVVRYLQFLLSINDDTNARALFERSALKIPADKARPLWDAWARYEYLYGDLSAVQKLETRFSEVFPNDSPLKRFAQRFTYNGIDEIALRDLGFGSRPRAPLPPLPPPTNMLPPPAFPSPIPKRPAPDSPRSPARRRPSIDRSRSPGPHRGGDGSFNKRYRQASSPPPPPPPRRFPPPERERDGPPRYTNAHPHPPPRARSPLPPPLPPIRREDRGPLPAPNMGPGPGQIERDRSGLPRPLARFIGNLPSTRAFDGPIFRPDDIMHLFSQIPPMGMGVGVGVGMGGPPPANNNIQPLPPMRAPGGYGERELML</sequence>
<dbReference type="InterPro" id="IPR003107">
    <property type="entry name" value="HAT"/>
</dbReference>
<feature type="region of interest" description="Disordered" evidence="4">
    <location>
        <begin position="845"/>
        <end position="985"/>
    </location>
</feature>
<feature type="compositionally biased region" description="Pro residues" evidence="4">
    <location>
        <begin position="1037"/>
        <end position="1048"/>
    </location>
</feature>
<proteinExistence type="predicted"/>
<organism evidence="6 7">
    <name type="scientific">Naematelia encephala</name>
    <dbReference type="NCBI Taxonomy" id="71784"/>
    <lineage>
        <taxon>Eukaryota</taxon>
        <taxon>Fungi</taxon>
        <taxon>Dikarya</taxon>
        <taxon>Basidiomycota</taxon>
        <taxon>Agaricomycotina</taxon>
        <taxon>Tremellomycetes</taxon>
        <taxon>Tremellales</taxon>
        <taxon>Naemateliaceae</taxon>
        <taxon>Naematelia</taxon>
    </lineage>
</organism>
<comment type="subcellular location">
    <subcellularLocation>
        <location evidence="3">Nucleus</location>
    </subcellularLocation>
    <subcellularLocation>
        <location evidence="3">Cytoplasm</location>
    </subcellularLocation>
    <text evidence="3">Nucleus and/or cytoplasm.</text>
</comment>
<feature type="domain" description="Suppressor of forked" evidence="5">
    <location>
        <begin position="263"/>
        <end position="838"/>
    </location>
</feature>
<dbReference type="SUPFAM" id="SSF48452">
    <property type="entry name" value="TPR-like"/>
    <property type="match status" value="2"/>
</dbReference>
<dbReference type="InterPro" id="IPR008847">
    <property type="entry name" value="Suf"/>
</dbReference>
<protein>
    <recommendedName>
        <fullName evidence="3">mRNA 3'-end-processing protein RNA14</fullName>
    </recommendedName>
</protein>
<dbReference type="PANTHER" id="PTHR19980">
    <property type="entry name" value="RNA CLEAVAGE STIMULATION FACTOR"/>
    <property type="match status" value="1"/>
</dbReference>
<dbReference type="FunCoup" id="A0A1Y2BI79">
    <property type="interactions" value="771"/>
</dbReference>
<keyword evidence="1" id="KW-0677">Repeat</keyword>
<dbReference type="EMBL" id="MCFC01000005">
    <property type="protein sequence ID" value="ORY33805.1"/>
    <property type="molecule type" value="Genomic_DNA"/>
</dbReference>
<dbReference type="GO" id="GO:0005634">
    <property type="term" value="C:nucleus"/>
    <property type="evidence" value="ECO:0007669"/>
    <property type="project" value="UniProtKB-SubCell"/>
</dbReference>
<dbReference type="InterPro" id="IPR045243">
    <property type="entry name" value="Rna14-like"/>
</dbReference>
<keyword evidence="3" id="KW-0507">mRNA processing</keyword>